<dbReference type="STRING" id="329046.A0A1Y2C076"/>
<dbReference type="EMBL" id="MCGO01000035">
    <property type="protein sequence ID" value="ORY40428.1"/>
    <property type="molecule type" value="Genomic_DNA"/>
</dbReference>
<comment type="caution">
    <text evidence="1">The sequence shown here is derived from an EMBL/GenBank/DDBJ whole genome shotgun (WGS) entry which is preliminary data.</text>
</comment>
<evidence type="ECO:0000313" key="2">
    <source>
        <dbReference type="Proteomes" id="UP000193642"/>
    </source>
</evidence>
<protein>
    <submittedName>
        <fullName evidence="1">Uncharacterized protein</fullName>
    </submittedName>
</protein>
<reference evidence="1 2" key="1">
    <citation type="submission" date="2016-07" db="EMBL/GenBank/DDBJ databases">
        <title>Pervasive Adenine N6-methylation of Active Genes in Fungi.</title>
        <authorList>
            <consortium name="DOE Joint Genome Institute"/>
            <person name="Mondo S.J."/>
            <person name="Dannebaum R.O."/>
            <person name="Kuo R.C."/>
            <person name="Labutti K."/>
            <person name="Haridas S."/>
            <person name="Kuo A."/>
            <person name="Salamov A."/>
            <person name="Ahrendt S.R."/>
            <person name="Lipzen A."/>
            <person name="Sullivan W."/>
            <person name="Andreopoulos W.B."/>
            <person name="Clum A."/>
            <person name="Lindquist E."/>
            <person name="Daum C."/>
            <person name="Ramamoorthy G.K."/>
            <person name="Gryganskyi A."/>
            <person name="Culley D."/>
            <person name="Magnuson J.K."/>
            <person name="James T.Y."/>
            <person name="O'Malley M.A."/>
            <person name="Stajich J.E."/>
            <person name="Spatafora J.W."/>
            <person name="Visel A."/>
            <person name="Grigoriev I.V."/>
        </authorList>
    </citation>
    <scope>NUCLEOTIDE SEQUENCE [LARGE SCALE GENOMIC DNA]</scope>
    <source>
        <strain evidence="1 2">JEL800</strain>
    </source>
</reference>
<gene>
    <name evidence="1" type="ORF">BCR33DRAFT_365336</name>
</gene>
<organism evidence="1 2">
    <name type="scientific">Rhizoclosmatium globosum</name>
    <dbReference type="NCBI Taxonomy" id="329046"/>
    <lineage>
        <taxon>Eukaryota</taxon>
        <taxon>Fungi</taxon>
        <taxon>Fungi incertae sedis</taxon>
        <taxon>Chytridiomycota</taxon>
        <taxon>Chytridiomycota incertae sedis</taxon>
        <taxon>Chytridiomycetes</taxon>
        <taxon>Chytridiales</taxon>
        <taxon>Chytriomycetaceae</taxon>
        <taxon>Rhizoclosmatium</taxon>
    </lineage>
</organism>
<dbReference type="AlphaFoldDB" id="A0A1Y2C076"/>
<proteinExistence type="predicted"/>
<accession>A0A1Y2C076</accession>
<keyword evidence="2" id="KW-1185">Reference proteome</keyword>
<evidence type="ECO:0000313" key="1">
    <source>
        <dbReference type="EMBL" id="ORY40428.1"/>
    </source>
</evidence>
<sequence length="205" mass="23657">MDSALALEETLFPLDTVITPRREGRDSGKILDWFKWARSEMYVAHPKEDGKVCLRYRFVGKGDEDAMFHLERLENLLKGLEGDGEGVARFVGRGYEEPVMHMTGMLYLLSANFVEWINASPVPRKLIHGIEDVMVGKWIQEGNLAIDFVEQGARFHDLPESDAFSRGEVTRETVVLHWCKDANRMYRCMTELFGTKWQKDRVQND</sequence>
<dbReference type="OrthoDB" id="2139606at2759"/>
<name>A0A1Y2C076_9FUNG</name>
<dbReference type="Proteomes" id="UP000193642">
    <property type="component" value="Unassembled WGS sequence"/>
</dbReference>